<organism evidence="9 10">
    <name type="scientific">Pseudosporangium ferrugineum</name>
    <dbReference type="NCBI Taxonomy" id="439699"/>
    <lineage>
        <taxon>Bacteria</taxon>
        <taxon>Bacillati</taxon>
        <taxon>Actinomycetota</taxon>
        <taxon>Actinomycetes</taxon>
        <taxon>Micromonosporales</taxon>
        <taxon>Micromonosporaceae</taxon>
        <taxon>Pseudosporangium</taxon>
    </lineage>
</organism>
<evidence type="ECO:0000256" key="4">
    <source>
        <dbReference type="ARBA" id="ARBA00022989"/>
    </source>
</evidence>
<dbReference type="EMBL" id="PVZG01000007">
    <property type="protein sequence ID" value="PRY28843.1"/>
    <property type="molecule type" value="Genomic_DNA"/>
</dbReference>
<dbReference type="Pfam" id="PF06271">
    <property type="entry name" value="RDD"/>
    <property type="match status" value="1"/>
</dbReference>
<sequence>MSSLPAGWYKDPADPSTQRWWDGEGWLGKAIPADQEPPDGPPAEEPPEEPKPATPEPGPAATPPPAWGAPPGYPPPGWTPPPGYPPPPPGWAPPPGYPPPPGWTPPPGWQPAPGQPAPGQPAPGQPVPGQPMSPAGQQAPPGYPAPPVYPVPPGYPVPPPGYPMPPPGWVPRAQPHGMPLAGLGRRLVARLVDIAAVLVLNVLVNGWLAYQWWLEVEPIFRAAMADPFASPQPASVRSSYIMLTMLFVATALWFAYEVPAIANSGQTLGKRLMQVRVVKLEETTPIGFGRAFRRWGRLGMWTPFWSCYGIGFLAQLIDSGSVLFDQRLHQALHDKSAGTVVVAVPPGRPPQPVPATPGKADDSTGGER</sequence>
<feature type="transmembrane region" description="Helical" evidence="7">
    <location>
        <begin position="240"/>
        <end position="262"/>
    </location>
</feature>
<evidence type="ECO:0000259" key="8">
    <source>
        <dbReference type="Pfam" id="PF06271"/>
    </source>
</evidence>
<feature type="region of interest" description="Disordered" evidence="6">
    <location>
        <begin position="345"/>
        <end position="368"/>
    </location>
</feature>
<feature type="compositionally biased region" description="Pro residues" evidence="6">
    <location>
        <begin position="52"/>
        <end position="131"/>
    </location>
</feature>
<proteinExistence type="predicted"/>
<keyword evidence="4 7" id="KW-1133">Transmembrane helix</keyword>
<evidence type="ECO:0000256" key="3">
    <source>
        <dbReference type="ARBA" id="ARBA00022692"/>
    </source>
</evidence>
<comment type="caution">
    <text evidence="9">The sequence shown here is derived from an EMBL/GenBank/DDBJ whole genome shotgun (WGS) entry which is preliminary data.</text>
</comment>
<feature type="transmembrane region" description="Helical" evidence="7">
    <location>
        <begin position="187"/>
        <end position="210"/>
    </location>
</feature>
<gene>
    <name evidence="9" type="ORF">CLV70_107148</name>
</gene>
<accession>A0A2T0S6E2</accession>
<dbReference type="InterPro" id="IPR051791">
    <property type="entry name" value="Pra-immunoreactive"/>
</dbReference>
<evidence type="ECO:0000256" key="6">
    <source>
        <dbReference type="SAM" id="MobiDB-lite"/>
    </source>
</evidence>
<dbReference type="PANTHER" id="PTHR36115:SF4">
    <property type="entry name" value="MEMBRANE PROTEIN"/>
    <property type="match status" value="1"/>
</dbReference>
<evidence type="ECO:0000313" key="10">
    <source>
        <dbReference type="Proteomes" id="UP000239209"/>
    </source>
</evidence>
<evidence type="ECO:0000256" key="7">
    <source>
        <dbReference type="SAM" id="Phobius"/>
    </source>
</evidence>
<dbReference type="Proteomes" id="UP000239209">
    <property type="component" value="Unassembled WGS sequence"/>
</dbReference>
<evidence type="ECO:0000256" key="1">
    <source>
        <dbReference type="ARBA" id="ARBA00004651"/>
    </source>
</evidence>
<feature type="transmembrane region" description="Helical" evidence="7">
    <location>
        <begin position="298"/>
        <end position="317"/>
    </location>
</feature>
<keyword evidence="2" id="KW-1003">Cell membrane</keyword>
<dbReference type="GO" id="GO:0005886">
    <property type="term" value="C:plasma membrane"/>
    <property type="evidence" value="ECO:0007669"/>
    <property type="project" value="UniProtKB-SubCell"/>
</dbReference>
<keyword evidence="5 7" id="KW-0472">Membrane</keyword>
<comment type="subcellular location">
    <subcellularLocation>
        <location evidence="1">Cell membrane</location>
        <topology evidence="1">Multi-pass membrane protein</topology>
    </subcellularLocation>
</comment>
<evidence type="ECO:0000256" key="5">
    <source>
        <dbReference type="ARBA" id="ARBA00023136"/>
    </source>
</evidence>
<feature type="compositionally biased region" description="Pro residues" evidence="6">
    <location>
        <begin position="346"/>
        <end position="355"/>
    </location>
</feature>
<dbReference type="RefSeq" id="WP_106127443.1">
    <property type="nucleotide sequence ID" value="NZ_PVZG01000007.1"/>
</dbReference>
<dbReference type="OrthoDB" id="5244233at2"/>
<evidence type="ECO:0000313" key="9">
    <source>
        <dbReference type="EMBL" id="PRY28843.1"/>
    </source>
</evidence>
<protein>
    <submittedName>
        <fullName evidence="9">RDD family protein</fullName>
    </submittedName>
</protein>
<keyword evidence="3 7" id="KW-0812">Transmembrane</keyword>
<reference evidence="9 10" key="1">
    <citation type="submission" date="2018-03" db="EMBL/GenBank/DDBJ databases">
        <title>Genomic Encyclopedia of Archaeal and Bacterial Type Strains, Phase II (KMG-II): from individual species to whole genera.</title>
        <authorList>
            <person name="Goeker M."/>
        </authorList>
    </citation>
    <scope>NUCLEOTIDE SEQUENCE [LARGE SCALE GENOMIC DNA]</scope>
    <source>
        <strain evidence="9 10">DSM 45348</strain>
    </source>
</reference>
<evidence type="ECO:0000256" key="2">
    <source>
        <dbReference type="ARBA" id="ARBA00022475"/>
    </source>
</evidence>
<dbReference type="InterPro" id="IPR010432">
    <property type="entry name" value="RDD"/>
</dbReference>
<feature type="domain" description="RDD" evidence="8">
    <location>
        <begin position="180"/>
        <end position="338"/>
    </location>
</feature>
<dbReference type="AlphaFoldDB" id="A0A2T0S6E2"/>
<feature type="compositionally biased region" description="Basic and acidic residues" evidence="6">
    <location>
        <begin position="359"/>
        <end position="368"/>
    </location>
</feature>
<name>A0A2T0S6E2_9ACTN</name>
<dbReference type="PANTHER" id="PTHR36115">
    <property type="entry name" value="PROLINE-RICH ANTIGEN HOMOLOG-RELATED"/>
    <property type="match status" value="1"/>
</dbReference>
<feature type="region of interest" description="Disordered" evidence="6">
    <location>
        <begin position="1"/>
        <end position="146"/>
    </location>
</feature>
<keyword evidence="10" id="KW-1185">Reference proteome</keyword>